<dbReference type="Gene3D" id="2.170.130.10">
    <property type="entry name" value="TonB-dependent receptor, plug domain"/>
    <property type="match status" value="1"/>
</dbReference>
<keyword evidence="2 7" id="KW-0813">Transport</keyword>
<evidence type="ECO:0000256" key="4">
    <source>
        <dbReference type="ARBA" id="ARBA00022692"/>
    </source>
</evidence>
<evidence type="ECO:0000313" key="10">
    <source>
        <dbReference type="EMBL" id="MDI9866627.1"/>
    </source>
</evidence>
<protein>
    <submittedName>
        <fullName evidence="10">SusC/RagA family TonB-linked outer membrane protein</fullName>
    </submittedName>
</protein>
<dbReference type="Pfam" id="PF07715">
    <property type="entry name" value="Plug"/>
    <property type="match status" value="1"/>
</dbReference>
<evidence type="ECO:0000259" key="9">
    <source>
        <dbReference type="Pfam" id="PF07715"/>
    </source>
</evidence>
<feature type="region of interest" description="Disordered" evidence="8">
    <location>
        <begin position="103"/>
        <end position="125"/>
    </location>
</feature>
<reference evidence="10 11" key="1">
    <citation type="submission" date="2023-05" db="EMBL/GenBank/DDBJ databases">
        <title>Novel species of genus Flectobacillus isolated from stream in China.</title>
        <authorList>
            <person name="Lu H."/>
        </authorList>
    </citation>
    <scope>NUCLEOTIDE SEQUENCE [LARGE SCALE GENOMIC DNA]</scope>
    <source>
        <strain evidence="10 11">DC10W</strain>
    </source>
</reference>
<evidence type="ECO:0000256" key="8">
    <source>
        <dbReference type="SAM" id="MobiDB-lite"/>
    </source>
</evidence>
<dbReference type="InterPro" id="IPR012910">
    <property type="entry name" value="Plug_dom"/>
</dbReference>
<evidence type="ECO:0000256" key="3">
    <source>
        <dbReference type="ARBA" id="ARBA00022452"/>
    </source>
</evidence>
<dbReference type="InterPro" id="IPR039426">
    <property type="entry name" value="TonB-dep_rcpt-like"/>
</dbReference>
<gene>
    <name evidence="10" type="ORF">QM480_19980</name>
</gene>
<dbReference type="InterPro" id="IPR023997">
    <property type="entry name" value="TonB-dep_OMP_SusC/RagA_CS"/>
</dbReference>
<dbReference type="SUPFAM" id="SSF49464">
    <property type="entry name" value="Carboxypeptidase regulatory domain-like"/>
    <property type="match status" value="1"/>
</dbReference>
<dbReference type="NCBIfam" id="TIGR04056">
    <property type="entry name" value="OMP_RagA_SusC"/>
    <property type="match status" value="1"/>
</dbReference>
<evidence type="ECO:0000256" key="1">
    <source>
        <dbReference type="ARBA" id="ARBA00004571"/>
    </source>
</evidence>
<dbReference type="RefSeq" id="WP_283371403.1">
    <property type="nucleotide sequence ID" value="NZ_JASHID010000018.1"/>
</dbReference>
<proteinExistence type="inferred from homology"/>
<keyword evidence="6 7" id="KW-0998">Cell outer membrane</keyword>
<keyword evidence="11" id="KW-1185">Reference proteome</keyword>
<organism evidence="10 11">
    <name type="scientific">Flectobacillus longus</name>
    <dbReference type="NCBI Taxonomy" id="2984207"/>
    <lineage>
        <taxon>Bacteria</taxon>
        <taxon>Pseudomonadati</taxon>
        <taxon>Bacteroidota</taxon>
        <taxon>Cytophagia</taxon>
        <taxon>Cytophagales</taxon>
        <taxon>Flectobacillaceae</taxon>
        <taxon>Flectobacillus</taxon>
    </lineage>
</organism>
<sequence>MKHSISKILGTSVLLVLLNFIAFSQQKTIPLKDAISQIEKKFKTKFAYEHNLLNGKTTQASALNNSSVEEILKDILYPNNLLFLYVSGNSYSIVARDARFFKNPETPAEPPRANAPTTTEAQETKDEDLILRGAITGIDGVSLPWANVWVKGTRKGTTANERGEYNLSGMKAGDKLVVTYVGYKDKELTISGIGMLNIQMEAEASKMMNEVAVVSTGYQSLPKERATGAFSSVSAKDLEKIPVPNVIQRLEGLVPGLDVQTYSGDNTFTYNNTRYSINGGTRTIGASDYNMLIRGVTTSSGEKMPLIVVDGSITDLDLKTFNPRDIDNITILKDAAAASIWGTRAANGVIVITTKRGSNNQAPRVSFSADFMTSERPRLNYLKLMTVDQTIDYEQEIANKGLLINPLTTTLFPQTVSRATDLTLQLKAGRISQTAYDAAIGDLRTKTNGLDQVSKYILTPATNQQYNFSIMGGGNVSNYYYGLSYSKEQPSTVGTKGERMTLTMNNTFKVFNKVTIATNLKASLFNYQQGAVGLSTLFSPSLTTFMPYDQLIDDNGNRVSYSRNYYSSYLSGLEAKGYMPWRYNYLDEQDFVNNTAYDNNYLATVNVTVPIFKGLSAIGFYSNERTFSLSKIYNSPDTYYTRDLINMSTVANASGQLVNAVPNGGVLQQTNTQLNNYSLRGQLAYNENFGQDHQVNVIAGAEIRETNASQGGSTLYGYNIQTGIAQNVNYASTYTTAIGGISSLGGSPTQGDKTRRYLSYYSNGSYTFKNRYVLSGSARYDDYNNFGLAQEFRATPLWSTGLKWNADQEEFFKGISWINTLGLRTTYGVNGNIATDMYPFTSMYIAGSDFTTTNPYGDILNPANPTLRWENTYVTNFGLDFGLFNRRLSGSIDIYNKEGRNIIYEFPVNPTYGVNTLKRNTTSLSGHGVEVALRGDAVRQDNWGIQAGVTFSYNTNVVTDTRFVPSSSFLSNPISQTWIKGYTTDKLMVYQFAGLDATGMTQIFNEKGEKVAASQSITSIDALKYVGRLTAPYFGSFNATLRYKAFSLYTIVNYSFGNVFIKPSVSAYPGTARNTGLKYDLSADIAKRWRQAGDELTTNVPGMAGIYASLSLFRYQYSDINVLPGDYVRLREISLTYQIEPKILGKLGIKSASLGVAARNLGLIWTKNKEGFDPVFASPLSSTTLGLPPSRSFTASLNVNF</sequence>
<evidence type="ECO:0000256" key="2">
    <source>
        <dbReference type="ARBA" id="ARBA00022448"/>
    </source>
</evidence>
<dbReference type="EMBL" id="JASHID010000018">
    <property type="protein sequence ID" value="MDI9866627.1"/>
    <property type="molecule type" value="Genomic_DNA"/>
</dbReference>
<keyword evidence="5 7" id="KW-0472">Membrane</keyword>
<evidence type="ECO:0000256" key="6">
    <source>
        <dbReference type="ARBA" id="ARBA00023237"/>
    </source>
</evidence>
<dbReference type="Gene3D" id="2.40.170.20">
    <property type="entry name" value="TonB-dependent receptor, beta-barrel domain"/>
    <property type="match status" value="1"/>
</dbReference>
<dbReference type="NCBIfam" id="TIGR04057">
    <property type="entry name" value="SusC_RagA_signa"/>
    <property type="match status" value="1"/>
</dbReference>
<comment type="subcellular location">
    <subcellularLocation>
        <location evidence="1 7">Cell outer membrane</location>
        <topology evidence="1 7">Multi-pass membrane protein</topology>
    </subcellularLocation>
</comment>
<keyword evidence="4 7" id="KW-0812">Transmembrane</keyword>
<name>A0ABT6YSP9_9BACT</name>
<dbReference type="InterPro" id="IPR037066">
    <property type="entry name" value="Plug_dom_sf"/>
</dbReference>
<dbReference type="PROSITE" id="PS52016">
    <property type="entry name" value="TONB_DEPENDENT_REC_3"/>
    <property type="match status" value="1"/>
</dbReference>
<dbReference type="Pfam" id="PF13715">
    <property type="entry name" value="CarbopepD_reg_2"/>
    <property type="match status" value="1"/>
</dbReference>
<dbReference type="InterPro" id="IPR023996">
    <property type="entry name" value="TonB-dep_OMP_SusC/RagA"/>
</dbReference>
<dbReference type="InterPro" id="IPR036942">
    <property type="entry name" value="Beta-barrel_TonB_sf"/>
</dbReference>
<dbReference type="Proteomes" id="UP001236569">
    <property type="component" value="Unassembled WGS sequence"/>
</dbReference>
<dbReference type="InterPro" id="IPR008969">
    <property type="entry name" value="CarboxyPept-like_regulatory"/>
</dbReference>
<comment type="similarity">
    <text evidence="7">Belongs to the TonB-dependent receptor family.</text>
</comment>
<feature type="domain" description="TonB-dependent receptor plug" evidence="9">
    <location>
        <begin position="223"/>
        <end position="349"/>
    </location>
</feature>
<keyword evidence="3 7" id="KW-1134">Transmembrane beta strand</keyword>
<evidence type="ECO:0000256" key="7">
    <source>
        <dbReference type="PROSITE-ProRule" id="PRU01360"/>
    </source>
</evidence>
<comment type="caution">
    <text evidence="10">The sequence shown here is derived from an EMBL/GenBank/DDBJ whole genome shotgun (WGS) entry which is preliminary data.</text>
</comment>
<accession>A0ABT6YSP9</accession>
<evidence type="ECO:0000256" key="5">
    <source>
        <dbReference type="ARBA" id="ARBA00023136"/>
    </source>
</evidence>
<evidence type="ECO:0000313" key="11">
    <source>
        <dbReference type="Proteomes" id="UP001236569"/>
    </source>
</evidence>
<dbReference type="SUPFAM" id="SSF56935">
    <property type="entry name" value="Porins"/>
    <property type="match status" value="1"/>
</dbReference>